<feature type="transmembrane region" description="Helical" evidence="7">
    <location>
        <begin position="140"/>
        <end position="159"/>
    </location>
</feature>
<keyword evidence="5 7" id="KW-1133">Transmembrane helix</keyword>
<dbReference type="Proteomes" id="UP000531251">
    <property type="component" value="Unassembled WGS sequence"/>
</dbReference>
<dbReference type="PROSITE" id="PS50929">
    <property type="entry name" value="ABC_TM1F"/>
    <property type="match status" value="1"/>
</dbReference>
<dbReference type="PANTHER" id="PTHR43394:SF1">
    <property type="entry name" value="ATP-BINDING CASSETTE SUB-FAMILY B MEMBER 10, MITOCHONDRIAL"/>
    <property type="match status" value="1"/>
</dbReference>
<feature type="domain" description="ABC transmembrane type-1" evidence="9">
    <location>
        <begin position="27"/>
        <end position="307"/>
    </location>
</feature>
<comment type="subcellular location">
    <subcellularLocation>
        <location evidence="1">Cell membrane</location>
        <topology evidence="1">Multi-pass membrane protein</topology>
    </subcellularLocation>
</comment>
<dbReference type="GO" id="GO:0016887">
    <property type="term" value="F:ATP hydrolysis activity"/>
    <property type="evidence" value="ECO:0007669"/>
    <property type="project" value="InterPro"/>
</dbReference>
<dbReference type="GO" id="GO:0005886">
    <property type="term" value="C:plasma membrane"/>
    <property type="evidence" value="ECO:0007669"/>
    <property type="project" value="UniProtKB-SubCell"/>
</dbReference>
<evidence type="ECO:0000256" key="6">
    <source>
        <dbReference type="ARBA" id="ARBA00023136"/>
    </source>
</evidence>
<dbReference type="PROSITE" id="PS50893">
    <property type="entry name" value="ABC_TRANSPORTER_2"/>
    <property type="match status" value="1"/>
</dbReference>
<dbReference type="InterPro" id="IPR036640">
    <property type="entry name" value="ABC1_TM_sf"/>
</dbReference>
<dbReference type="PROSITE" id="PS00211">
    <property type="entry name" value="ABC_TRANSPORTER_1"/>
    <property type="match status" value="1"/>
</dbReference>
<dbReference type="InterPro" id="IPR003439">
    <property type="entry name" value="ABC_transporter-like_ATP-bd"/>
</dbReference>
<keyword evidence="2 7" id="KW-0812">Transmembrane</keyword>
<name>A0A7X5XVG4_9SPHN</name>
<feature type="transmembrane region" description="Helical" evidence="7">
    <location>
        <begin position="165"/>
        <end position="184"/>
    </location>
</feature>
<dbReference type="AlphaFoldDB" id="A0A7X5XVG4"/>
<dbReference type="Gene3D" id="1.20.1560.10">
    <property type="entry name" value="ABC transporter type 1, transmembrane domain"/>
    <property type="match status" value="1"/>
</dbReference>
<dbReference type="InterPro" id="IPR011527">
    <property type="entry name" value="ABC1_TM_dom"/>
</dbReference>
<keyword evidence="4 10" id="KW-0067">ATP-binding</keyword>
<protein>
    <submittedName>
        <fullName evidence="10">ATP-binding cassette subfamily B protein AbcA/BmrA</fullName>
    </submittedName>
</protein>
<accession>A0A7X5XVG4</accession>
<proteinExistence type="predicted"/>
<evidence type="ECO:0000256" key="1">
    <source>
        <dbReference type="ARBA" id="ARBA00004651"/>
    </source>
</evidence>
<dbReference type="CDD" id="cd18551">
    <property type="entry name" value="ABC_6TM_LmrA_like"/>
    <property type="match status" value="1"/>
</dbReference>
<dbReference type="Pfam" id="PF00664">
    <property type="entry name" value="ABC_membrane"/>
    <property type="match status" value="1"/>
</dbReference>
<feature type="transmembrane region" description="Helical" evidence="7">
    <location>
        <begin position="281"/>
        <end position="302"/>
    </location>
</feature>
<dbReference type="InterPro" id="IPR003593">
    <property type="entry name" value="AAA+_ATPase"/>
</dbReference>
<dbReference type="EMBL" id="JAATJB010000001">
    <property type="protein sequence ID" value="NJB95755.1"/>
    <property type="molecule type" value="Genomic_DNA"/>
</dbReference>
<dbReference type="Pfam" id="PF00005">
    <property type="entry name" value="ABC_tran"/>
    <property type="match status" value="1"/>
</dbReference>
<evidence type="ECO:0000256" key="4">
    <source>
        <dbReference type="ARBA" id="ARBA00022840"/>
    </source>
</evidence>
<feature type="transmembrane region" description="Helical" evidence="7">
    <location>
        <begin position="24"/>
        <end position="46"/>
    </location>
</feature>
<evidence type="ECO:0000313" key="10">
    <source>
        <dbReference type="EMBL" id="NJB95755.1"/>
    </source>
</evidence>
<dbReference type="RefSeq" id="WP_125974593.1">
    <property type="nucleotide sequence ID" value="NZ_BAAADY010000022.1"/>
</dbReference>
<feature type="transmembrane region" description="Helical" evidence="7">
    <location>
        <begin position="66"/>
        <end position="85"/>
    </location>
</feature>
<gene>
    <name evidence="10" type="ORF">GGR89_000047</name>
</gene>
<evidence type="ECO:0000256" key="3">
    <source>
        <dbReference type="ARBA" id="ARBA00022741"/>
    </source>
</evidence>
<comment type="caution">
    <text evidence="10">The sequence shown here is derived from an EMBL/GenBank/DDBJ whole genome shotgun (WGS) entry which is preliminary data.</text>
</comment>
<evidence type="ECO:0000256" key="2">
    <source>
        <dbReference type="ARBA" id="ARBA00022692"/>
    </source>
</evidence>
<dbReference type="SUPFAM" id="SSF90123">
    <property type="entry name" value="ABC transporter transmembrane region"/>
    <property type="match status" value="1"/>
</dbReference>
<dbReference type="GO" id="GO:0005524">
    <property type="term" value="F:ATP binding"/>
    <property type="evidence" value="ECO:0007669"/>
    <property type="project" value="UniProtKB-KW"/>
</dbReference>
<evidence type="ECO:0000259" key="9">
    <source>
        <dbReference type="PROSITE" id="PS50929"/>
    </source>
</evidence>
<evidence type="ECO:0000313" key="11">
    <source>
        <dbReference type="Proteomes" id="UP000531251"/>
    </source>
</evidence>
<dbReference type="PANTHER" id="PTHR43394">
    <property type="entry name" value="ATP-DEPENDENT PERMEASE MDL1, MITOCHONDRIAL"/>
    <property type="match status" value="1"/>
</dbReference>
<dbReference type="InterPro" id="IPR017871">
    <property type="entry name" value="ABC_transporter-like_CS"/>
</dbReference>
<dbReference type="GO" id="GO:0015421">
    <property type="term" value="F:ABC-type oligopeptide transporter activity"/>
    <property type="evidence" value="ECO:0007669"/>
    <property type="project" value="TreeGrafter"/>
</dbReference>
<keyword evidence="3" id="KW-0547">Nucleotide-binding</keyword>
<feature type="domain" description="ABC transporter" evidence="8">
    <location>
        <begin position="344"/>
        <end position="583"/>
    </location>
</feature>
<dbReference type="InterPro" id="IPR027417">
    <property type="entry name" value="P-loop_NTPase"/>
</dbReference>
<keyword evidence="6 7" id="KW-0472">Membrane</keyword>
<evidence type="ECO:0000256" key="5">
    <source>
        <dbReference type="ARBA" id="ARBA00022989"/>
    </source>
</evidence>
<evidence type="ECO:0000259" key="8">
    <source>
        <dbReference type="PROSITE" id="PS50893"/>
    </source>
</evidence>
<feature type="transmembrane region" description="Helical" evidence="7">
    <location>
        <begin position="247"/>
        <end position="269"/>
    </location>
</feature>
<organism evidence="10 11">
    <name type="scientific">Sphingomonas trueperi</name>
    <dbReference type="NCBI Taxonomy" id="53317"/>
    <lineage>
        <taxon>Bacteria</taxon>
        <taxon>Pseudomonadati</taxon>
        <taxon>Pseudomonadota</taxon>
        <taxon>Alphaproteobacteria</taxon>
        <taxon>Sphingomonadales</taxon>
        <taxon>Sphingomonadaceae</taxon>
        <taxon>Sphingomonas</taxon>
    </lineage>
</organism>
<keyword evidence="11" id="KW-1185">Reference proteome</keyword>
<sequence length="591" mass="61644">MIATAPASAAGLRAVLRHVRLDRLALAAAGVLTLLEVAGTLGFPLLTRSIVDRAGAADASWHGPALMLALVLLASATASAIARFLTARAGLALDAALKEATVERLVRAPIAYFDTSSSGAVTSWVVNDTKAVAQVISREGLAAASAALLLVGAAIVLFATDAGLAGILFGSVALAFLAMLPVVLTTARIATRTQDETARLSGRLSQIFAEVRMVKTFGAEAREQRGVAASVASLFALGCRSARIEAALSPIVTLSVTLAMVTILAYGGMRVAAGTLSSGTLTAFLLYIFTVVGPLAQLTAFVSRLSAARGASARLIEVLDLPPETDAADRAAAAAAVPALPQILAFEGVRFAYADGGDSDGATIAIDRLTFAPGTRTALIGPSGSGKSTLLGLIERFYAPDRGTIRYGVQDIAALPLAQWRARIGYVAQSTPMVSGSIRDNLLYGIDRPVGEQQVAEALAQSCSATFVAALPEGLDTPVGERGVLLSGGERQRIAIARMFLRDPEILLLDEATSSLDEENAHLVLQGLDMLMRGRTCILVTHRMTGLETMDQIVSLDAGRIVECGAPDTLLLGMGLYRRFAHRQFAQEKIA</sequence>
<reference evidence="10 11" key="1">
    <citation type="submission" date="2020-03" db="EMBL/GenBank/DDBJ databases">
        <title>Genomic Encyclopedia of Type Strains, Phase IV (KMG-IV): sequencing the most valuable type-strain genomes for metagenomic binning, comparative biology and taxonomic classification.</title>
        <authorList>
            <person name="Goeker M."/>
        </authorList>
    </citation>
    <scope>NUCLEOTIDE SEQUENCE [LARGE SCALE GENOMIC DNA]</scope>
    <source>
        <strain evidence="10 11">DSM 7225</strain>
    </source>
</reference>
<dbReference type="InterPro" id="IPR039421">
    <property type="entry name" value="Type_1_exporter"/>
</dbReference>
<dbReference type="SUPFAM" id="SSF52540">
    <property type="entry name" value="P-loop containing nucleoside triphosphate hydrolases"/>
    <property type="match status" value="1"/>
</dbReference>
<dbReference type="SMART" id="SM00382">
    <property type="entry name" value="AAA"/>
    <property type="match status" value="1"/>
</dbReference>
<dbReference type="Gene3D" id="3.40.50.300">
    <property type="entry name" value="P-loop containing nucleotide triphosphate hydrolases"/>
    <property type="match status" value="1"/>
</dbReference>
<evidence type="ECO:0000256" key="7">
    <source>
        <dbReference type="SAM" id="Phobius"/>
    </source>
</evidence>